<organism evidence="2 3">
    <name type="scientific">Riccia fluitans</name>
    <dbReference type="NCBI Taxonomy" id="41844"/>
    <lineage>
        <taxon>Eukaryota</taxon>
        <taxon>Viridiplantae</taxon>
        <taxon>Streptophyta</taxon>
        <taxon>Embryophyta</taxon>
        <taxon>Marchantiophyta</taxon>
        <taxon>Marchantiopsida</taxon>
        <taxon>Marchantiidae</taxon>
        <taxon>Marchantiales</taxon>
        <taxon>Ricciaceae</taxon>
        <taxon>Riccia</taxon>
    </lineage>
</organism>
<evidence type="ECO:0000256" key="1">
    <source>
        <dbReference type="SAM" id="Coils"/>
    </source>
</evidence>
<dbReference type="EMBL" id="JBHFFA010000001">
    <property type="protein sequence ID" value="KAL2654238.1"/>
    <property type="molecule type" value="Genomic_DNA"/>
</dbReference>
<proteinExistence type="predicted"/>
<gene>
    <name evidence="2" type="ORF">R1flu_022366</name>
</gene>
<sequence length="257" mass="29551">MGRCSGELIIDVSPASLRMLIDFPNVEECNQFVMSSEIEAFYLSQYKVSTLADLFPHMKNWFDYGDNKQCNEGGFIDDFCHFSKEGCPHGIVLDKRTKNAIRTGLRFTGKSNMAYASTKFVLMAMAHVDPELPNLRPDWHQFIHRELVNSLSHTKTDLQSRGKFREGWFALVEMMKANHLSKKNLDVSQSQLLLEDPRNAFQDTLQARWDAEKGELVRETEQLKGELAKAKGQAVEAEEKSKNLLQEKELLKEEFRK</sequence>
<dbReference type="AlphaFoldDB" id="A0ABD1ZS07"/>
<comment type="caution">
    <text evidence="2">The sequence shown here is derived from an EMBL/GenBank/DDBJ whole genome shotgun (WGS) entry which is preliminary data.</text>
</comment>
<keyword evidence="1" id="KW-0175">Coiled coil</keyword>
<dbReference type="Proteomes" id="UP001605036">
    <property type="component" value="Unassembled WGS sequence"/>
</dbReference>
<feature type="coiled-coil region" evidence="1">
    <location>
        <begin position="213"/>
        <end position="254"/>
    </location>
</feature>
<accession>A0ABD1ZS07</accession>
<evidence type="ECO:0000313" key="3">
    <source>
        <dbReference type="Proteomes" id="UP001605036"/>
    </source>
</evidence>
<protein>
    <submittedName>
        <fullName evidence="2">Uncharacterized protein</fullName>
    </submittedName>
</protein>
<name>A0ABD1ZS07_9MARC</name>
<reference evidence="2 3" key="1">
    <citation type="submission" date="2024-09" db="EMBL/GenBank/DDBJ databases">
        <title>Chromosome-scale assembly of Riccia fluitans.</title>
        <authorList>
            <person name="Paukszto L."/>
            <person name="Sawicki J."/>
            <person name="Karawczyk K."/>
            <person name="Piernik-Szablinska J."/>
            <person name="Szczecinska M."/>
            <person name="Mazdziarz M."/>
        </authorList>
    </citation>
    <scope>NUCLEOTIDE SEQUENCE [LARGE SCALE GENOMIC DNA]</scope>
    <source>
        <strain evidence="2">Rf_01</strain>
        <tissue evidence="2">Aerial parts of the thallus</tissue>
    </source>
</reference>
<keyword evidence="3" id="KW-1185">Reference proteome</keyword>
<evidence type="ECO:0000313" key="2">
    <source>
        <dbReference type="EMBL" id="KAL2654238.1"/>
    </source>
</evidence>